<keyword evidence="2" id="KW-1185">Reference proteome</keyword>
<comment type="caution">
    <text evidence="1">The sequence shown here is derived from an EMBL/GenBank/DDBJ whole genome shotgun (WGS) entry which is preliminary data.</text>
</comment>
<name>A0A9P4V8K9_9PLEO</name>
<gene>
    <name evidence="1" type="ORF">EJ04DRAFT_572274</name>
</gene>
<reference evidence="1" key="1">
    <citation type="journal article" date="2020" name="Stud. Mycol.">
        <title>101 Dothideomycetes genomes: a test case for predicting lifestyles and emergence of pathogens.</title>
        <authorList>
            <person name="Haridas S."/>
            <person name="Albert R."/>
            <person name="Binder M."/>
            <person name="Bloem J."/>
            <person name="Labutti K."/>
            <person name="Salamov A."/>
            <person name="Andreopoulos B."/>
            <person name="Baker S."/>
            <person name="Barry K."/>
            <person name="Bills G."/>
            <person name="Bluhm B."/>
            <person name="Cannon C."/>
            <person name="Castanera R."/>
            <person name="Culley D."/>
            <person name="Daum C."/>
            <person name="Ezra D."/>
            <person name="Gonzalez J."/>
            <person name="Henrissat B."/>
            <person name="Kuo A."/>
            <person name="Liang C."/>
            <person name="Lipzen A."/>
            <person name="Lutzoni F."/>
            <person name="Magnuson J."/>
            <person name="Mondo S."/>
            <person name="Nolan M."/>
            <person name="Ohm R."/>
            <person name="Pangilinan J."/>
            <person name="Park H.-J."/>
            <person name="Ramirez L."/>
            <person name="Alfaro M."/>
            <person name="Sun H."/>
            <person name="Tritt A."/>
            <person name="Yoshinaga Y."/>
            <person name="Zwiers L.-H."/>
            <person name="Turgeon B."/>
            <person name="Goodwin S."/>
            <person name="Spatafora J."/>
            <person name="Crous P."/>
            <person name="Grigoriev I."/>
        </authorList>
    </citation>
    <scope>NUCLEOTIDE SEQUENCE</scope>
    <source>
        <strain evidence="1">CBS 125425</strain>
    </source>
</reference>
<dbReference type="Pfam" id="PF09797">
    <property type="entry name" value="NatB_MDM20"/>
    <property type="match status" value="1"/>
</dbReference>
<evidence type="ECO:0000313" key="1">
    <source>
        <dbReference type="EMBL" id="KAF2740443.1"/>
    </source>
</evidence>
<dbReference type="InterPro" id="IPR019183">
    <property type="entry name" value="NAA25_NatB_aux_su"/>
</dbReference>
<accession>A0A9P4V8K9</accession>
<dbReference type="EMBL" id="ML996100">
    <property type="protein sequence ID" value="KAF2740443.1"/>
    <property type="molecule type" value="Genomic_DNA"/>
</dbReference>
<dbReference type="OrthoDB" id="24670at2759"/>
<protein>
    <submittedName>
        <fullName evidence="1">Uncharacterized protein</fullName>
    </submittedName>
</protein>
<evidence type="ECO:0000313" key="2">
    <source>
        <dbReference type="Proteomes" id="UP000799444"/>
    </source>
</evidence>
<dbReference type="Proteomes" id="UP000799444">
    <property type="component" value="Unassembled WGS sequence"/>
</dbReference>
<organism evidence="1 2">
    <name type="scientific">Polyplosphaeria fusca</name>
    <dbReference type="NCBI Taxonomy" id="682080"/>
    <lineage>
        <taxon>Eukaryota</taxon>
        <taxon>Fungi</taxon>
        <taxon>Dikarya</taxon>
        <taxon>Ascomycota</taxon>
        <taxon>Pezizomycotina</taxon>
        <taxon>Dothideomycetes</taxon>
        <taxon>Pleosporomycetidae</taxon>
        <taxon>Pleosporales</taxon>
        <taxon>Tetraplosphaeriaceae</taxon>
        <taxon>Polyplosphaeria</taxon>
    </lineage>
</organism>
<sequence>MALNWDKLSKLRTDITKPNFANKEIARQIKKRPKDPYLLAWKADVSLELGNDASVVTRDLLLPLCKQQPPLNDKRLLVYIYGLVLKATRRQGLKNPNTLCLSSAGDATWQAWDNAAKSCSNRNARLEVWSALFACAMKEDCWEDVRHALQQANQERPTNKKTLYFSLILAYQLAGEQTERTADPSKPAQQAKIQLGMAYNMMKKAYTNAVKSSDDIAQVHDMRDLRFMGQIFKRQRRAEELISLWKDMPPSIRVIYHPNATEIHAIQIDTLKNEGKLTEVFNAAVQIGLDNGDTAREVRKSWSWSQNFIDSLSQKSGSVDDAKKVLQLIDSELQKPGSTRELELSHMTLNAAVNPTTMLALIKTYWQHHCSERACYQDLRQFLAQLSVNDQEDFLHLVNKTTQSHRPSGIENEQAKVRIWLHVEYNGLRFTYLLQLSRQPDLTTEPIESFVCNAIRLSEIAIKAGDEIAFDIGSMAVAALLLLHDTQVENELVAKATNERQGNHHYLLQAGLLLHHLVKVSAGKNHEKDQRATLLLSTRIHLYLGLGTIAYEHYRQVKVKEMLHDTLSYVFLTNISQAHPFDVTGPHGFSADKELVKVVTSIERMESKIDEFLFTDMQNFVFDQALDLLDLKRKLRTSLTKHLCIFDRRRIAQLKGEPGDYEPPLKTFDDAHDNRDLDVVPNPEYYASIGTKPGPVAALLSKPWHELGQANLQYLQVFLSQTKTDLEQLVVPTSPESTGDTPSLLPYERGLNYFWGHIELLQAISRLPKTSDKRMLQDLVNLARQCFDLIGKCATSRVEALKKRGVEALVAQGRAGSTGEALRQLVDNDEMKKCAREYVDSAIEALNGVLKAKMGAK</sequence>
<dbReference type="AlphaFoldDB" id="A0A9P4V8K9"/>
<proteinExistence type="predicted"/>